<comment type="caution">
    <text evidence="3">The sequence shown here is derived from an EMBL/GenBank/DDBJ whole genome shotgun (WGS) entry which is preliminary data.</text>
</comment>
<feature type="compositionally biased region" description="Polar residues" evidence="2">
    <location>
        <begin position="336"/>
        <end position="365"/>
    </location>
</feature>
<accession>A0ABR4A869</accession>
<evidence type="ECO:0000313" key="3">
    <source>
        <dbReference type="EMBL" id="KAL2042089.1"/>
    </source>
</evidence>
<dbReference type="Proteomes" id="UP001590950">
    <property type="component" value="Unassembled WGS sequence"/>
</dbReference>
<keyword evidence="4" id="KW-1185">Reference proteome</keyword>
<evidence type="ECO:0000313" key="4">
    <source>
        <dbReference type="Proteomes" id="UP001590950"/>
    </source>
</evidence>
<dbReference type="EMBL" id="JBEFKJ010000015">
    <property type="protein sequence ID" value="KAL2042089.1"/>
    <property type="molecule type" value="Genomic_DNA"/>
</dbReference>
<proteinExistence type="predicted"/>
<organism evidence="3 4">
    <name type="scientific">Stereocaulon virgatum</name>
    <dbReference type="NCBI Taxonomy" id="373712"/>
    <lineage>
        <taxon>Eukaryota</taxon>
        <taxon>Fungi</taxon>
        <taxon>Dikarya</taxon>
        <taxon>Ascomycota</taxon>
        <taxon>Pezizomycotina</taxon>
        <taxon>Lecanoromycetes</taxon>
        <taxon>OSLEUM clade</taxon>
        <taxon>Lecanoromycetidae</taxon>
        <taxon>Lecanorales</taxon>
        <taxon>Lecanorineae</taxon>
        <taxon>Stereocaulaceae</taxon>
        <taxon>Stereocaulon</taxon>
    </lineage>
</organism>
<keyword evidence="1" id="KW-0175">Coiled coil</keyword>
<feature type="region of interest" description="Disordered" evidence="2">
    <location>
        <begin position="425"/>
        <end position="446"/>
    </location>
</feature>
<name>A0ABR4A869_9LECA</name>
<feature type="coiled-coil region" evidence="1">
    <location>
        <begin position="52"/>
        <end position="86"/>
    </location>
</feature>
<evidence type="ECO:0000256" key="2">
    <source>
        <dbReference type="SAM" id="MobiDB-lite"/>
    </source>
</evidence>
<sequence>MRTTERPATCCCGREVCAYLEHNNAAMEGLEKDLQSAAQIGQALLSRHEAYIAEAEEERRRMGASIDKLEKDNKELEAANAKTIEENRYLLDQLEEMNGTVSNADAQILSLTTTLDSTRKEQEKLLVLAAQTAQLEEQLAVMEREQDELHSQLTLTEDLERTAVQRWKGAERTISTLQEQVDRIEREAREERARHAEVVTRFERRRAVEKELESAAGRLKGAAAATTLERNGSNSVVSHFVKDILQDNANLQLGIVELREMLMGSNEEVENLREQMLLHQPVITQSAREDLHSELAGTPPTENKPDFHVHHHYHAAPVAKVTRERCLVGKPKKQRNVTSPGIRTSVSGTDTPQRMPSSNYMRPTPASSAATILSHTAVSIPSPSQPSHSYQWSQASLQAPSSTAASSLPGSPSSVFQDMSLFDRMDDTMDSSRPTTPGSTPLGAPHVYLRPSKHDSDLHVRNLSTHASNAPQSISGVLEAADLDPKDEFMDNPAFPLLENSTILEEPEDDAITRPSTKDSQFDHDIERYTPMQSVRPRLHRANSHESILSSHGVDIPKLRSKGSQYLGGHGFTPRTSLGASTASAGPITSSTEAVAYRHRTRGYNTSDYNRLLLGTSPAAPAESTGGEKFTLGKRVGGWMFGKWGVTPAISTSNLRAKDALSAVDRKVDGKKGASVRGKKVENRLSTHVEAVIVDDTLLQESLGEG</sequence>
<feature type="coiled-coil region" evidence="1">
    <location>
        <begin position="125"/>
        <end position="194"/>
    </location>
</feature>
<protein>
    <submittedName>
        <fullName evidence="3">Uncharacterized protein</fullName>
    </submittedName>
</protein>
<feature type="region of interest" description="Disordered" evidence="2">
    <location>
        <begin position="329"/>
        <end position="365"/>
    </location>
</feature>
<reference evidence="3 4" key="1">
    <citation type="submission" date="2024-09" db="EMBL/GenBank/DDBJ databases">
        <title>Rethinking Asexuality: The Enigmatic Case of Functional Sexual Genes in Lepraria (Stereocaulaceae).</title>
        <authorList>
            <person name="Doellman M."/>
            <person name="Sun Y."/>
            <person name="Barcenas-Pena A."/>
            <person name="Lumbsch H.T."/>
            <person name="Grewe F."/>
        </authorList>
    </citation>
    <scope>NUCLEOTIDE SEQUENCE [LARGE SCALE GENOMIC DNA]</scope>
    <source>
        <strain evidence="3 4">Mercado 3170</strain>
    </source>
</reference>
<evidence type="ECO:0000256" key="1">
    <source>
        <dbReference type="SAM" id="Coils"/>
    </source>
</evidence>
<gene>
    <name evidence="3" type="ORF">N7G274_005277</name>
</gene>